<evidence type="ECO:0000313" key="2">
    <source>
        <dbReference type="EMBL" id="MBM7817049.1"/>
    </source>
</evidence>
<proteinExistence type="predicted"/>
<evidence type="ECO:0000313" key="3">
    <source>
        <dbReference type="Proteomes" id="UP000809290"/>
    </source>
</evidence>
<dbReference type="Proteomes" id="UP000809290">
    <property type="component" value="Unassembled WGS sequence"/>
</dbReference>
<organism evidence="2 3">
    <name type="scientific">Brevibacterium paucivorans</name>
    <dbReference type="NCBI Taxonomy" id="170994"/>
    <lineage>
        <taxon>Bacteria</taxon>
        <taxon>Bacillati</taxon>
        <taxon>Actinomycetota</taxon>
        <taxon>Actinomycetes</taxon>
        <taxon>Micrococcales</taxon>
        <taxon>Brevibacteriaceae</taxon>
        <taxon>Brevibacterium</taxon>
    </lineage>
</organism>
<dbReference type="EMBL" id="JAFBCP010000001">
    <property type="protein sequence ID" value="MBM7817049.1"/>
    <property type="molecule type" value="Genomic_DNA"/>
</dbReference>
<gene>
    <name evidence="2" type="ORF">JOE56_001743</name>
</gene>
<protein>
    <submittedName>
        <fullName evidence="2">Uncharacterized protein</fullName>
    </submittedName>
</protein>
<reference evidence="2 3" key="1">
    <citation type="submission" date="2021-01" db="EMBL/GenBank/DDBJ databases">
        <title>Sequencing the genomes of 1000 actinobacteria strains.</title>
        <authorList>
            <person name="Klenk H.-P."/>
        </authorList>
    </citation>
    <scope>NUCLEOTIDE SEQUENCE [LARGE SCALE GENOMIC DNA]</scope>
    <source>
        <strain evidence="2 3">DSM 13657</strain>
    </source>
</reference>
<evidence type="ECO:0000256" key="1">
    <source>
        <dbReference type="SAM" id="MobiDB-lite"/>
    </source>
</evidence>
<accession>A0ABS2SNC9</accession>
<name>A0ABS2SNC9_9MICO</name>
<keyword evidence="3" id="KW-1185">Reference proteome</keyword>
<comment type="caution">
    <text evidence="2">The sequence shown here is derived from an EMBL/GenBank/DDBJ whole genome shotgun (WGS) entry which is preliminary data.</text>
</comment>
<feature type="region of interest" description="Disordered" evidence="1">
    <location>
        <begin position="1"/>
        <end position="33"/>
    </location>
</feature>
<sequence length="49" mass="5480">MNTSRHQPGVNARPGRTSRSMVYPAYKQSGPKSPMSLEVLRVCRKHGLL</sequence>